<dbReference type="InterPro" id="IPR052523">
    <property type="entry name" value="Trichothecene_AcTrans"/>
</dbReference>
<evidence type="ECO:0000313" key="2">
    <source>
        <dbReference type="EMBL" id="KAF9874963.1"/>
    </source>
</evidence>
<sequence length="253" mass="28584">MASTSKIRIRSATQADAGAIGRVHHAALNQFDDFYEAFFERKLEEIIPLNTHAVLQDPKNHFLVAVLAESDAVVGFIRYHVVDETKPDSTTAPVEAQESSVQVPPPAKNLFAIKGHMKELWERFGHPREDEMDECYEKAVGGRKHNYIKHIMVDPEHQRKGIGAKLLRSVVDISDAERVPTFLVASAEGYGLYKRLGFEDLGTWEIDNGYWAKEIVEHEKQLGIAGNEGLVGKFGGTKEIEKYMMRWNHNDEP</sequence>
<dbReference type="AlphaFoldDB" id="A0A9P6LIT1"/>
<dbReference type="GeneID" id="62163448"/>
<gene>
    <name evidence="2" type="ORF">CkaCkLH20_07657</name>
</gene>
<reference evidence="2" key="1">
    <citation type="submission" date="2020-03" db="EMBL/GenBank/DDBJ databases">
        <authorList>
            <person name="He L."/>
        </authorList>
    </citation>
    <scope>NUCLEOTIDE SEQUENCE</scope>
    <source>
        <strain evidence="2">CkLH20</strain>
    </source>
</reference>
<dbReference type="OrthoDB" id="2744543at2759"/>
<keyword evidence="3" id="KW-1185">Reference proteome</keyword>
<evidence type="ECO:0000313" key="3">
    <source>
        <dbReference type="Proteomes" id="UP000781932"/>
    </source>
</evidence>
<dbReference type="PROSITE" id="PS51186">
    <property type="entry name" value="GNAT"/>
    <property type="match status" value="1"/>
</dbReference>
<dbReference type="Proteomes" id="UP000781932">
    <property type="component" value="Unassembled WGS sequence"/>
</dbReference>
<protein>
    <submittedName>
        <fullName evidence="2">Acetyltransferase</fullName>
    </submittedName>
</protein>
<dbReference type="Pfam" id="PF13508">
    <property type="entry name" value="Acetyltransf_7"/>
    <property type="match status" value="1"/>
</dbReference>
<dbReference type="PANTHER" id="PTHR42791:SF2">
    <property type="entry name" value="N-ACETYLTRANSFERASE DOMAIN-CONTAINING PROTEIN"/>
    <property type="match status" value="1"/>
</dbReference>
<dbReference type="PANTHER" id="PTHR42791">
    <property type="entry name" value="GNAT FAMILY ACETYLTRANSFERASE"/>
    <property type="match status" value="1"/>
</dbReference>
<organism evidence="2 3">
    <name type="scientific">Colletotrichum karsti</name>
    <dbReference type="NCBI Taxonomy" id="1095194"/>
    <lineage>
        <taxon>Eukaryota</taxon>
        <taxon>Fungi</taxon>
        <taxon>Dikarya</taxon>
        <taxon>Ascomycota</taxon>
        <taxon>Pezizomycotina</taxon>
        <taxon>Sordariomycetes</taxon>
        <taxon>Hypocreomycetidae</taxon>
        <taxon>Glomerellales</taxon>
        <taxon>Glomerellaceae</taxon>
        <taxon>Colletotrichum</taxon>
        <taxon>Colletotrichum boninense species complex</taxon>
    </lineage>
</organism>
<dbReference type="RefSeq" id="XP_038744424.1">
    <property type="nucleotide sequence ID" value="XM_038890374.1"/>
</dbReference>
<evidence type="ECO:0000259" key="1">
    <source>
        <dbReference type="PROSITE" id="PS51186"/>
    </source>
</evidence>
<proteinExistence type="predicted"/>
<dbReference type="InterPro" id="IPR000182">
    <property type="entry name" value="GNAT_dom"/>
</dbReference>
<comment type="caution">
    <text evidence="2">The sequence shown here is derived from an EMBL/GenBank/DDBJ whole genome shotgun (WGS) entry which is preliminary data.</text>
</comment>
<feature type="domain" description="N-acetyltransferase" evidence="1">
    <location>
        <begin position="7"/>
        <end position="216"/>
    </location>
</feature>
<name>A0A9P6LIT1_9PEZI</name>
<dbReference type="GO" id="GO:0016747">
    <property type="term" value="F:acyltransferase activity, transferring groups other than amino-acyl groups"/>
    <property type="evidence" value="ECO:0007669"/>
    <property type="project" value="InterPro"/>
</dbReference>
<dbReference type="CDD" id="cd04301">
    <property type="entry name" value="NAT_SF"/>
    <property type="match status" value="1"/>
</dbReference>
<dbReference type="InterPro" id="IPR016181">
    <property type="entry name" value="Acyl_CoA_acyltransferase"/>
</dbReference>
<accession>A0A9P6LIT1</accession>
<dbReference type="SUPFAM" id="SSF55729">
    <property type="entry name" value="Acyl-CoA N-acyltransferases (Nat)"/>
    <property type="match status" value="1"/>
</dbReference>
<reference evidence="2" key="2">
    <citation type="submission" date="2020-11" db="EMBL/GenBank/DDBJ databases">
        <title>Whole genome sequencing of Colletotrichum sp.</title>
        <authorList>
            <person name="Li H."/>
        </authorList>
    </citation>
    <scope>NUCLEOTIDE SEQUENCE</scope>
    <source>
        <strain evidence="2">CkLH20</strain>
    </source>
</reference>
<dbReference type="EMBL" id="JAATWM020000024">
    <property type="protein sequence ID" value="KAF9874963.1"/>
    <property type="molecule type" value="Genomic_DNA"/>
</dbReference>
<dbReference type="Gene3D" id="3.40.630.30">
    <property type="match status" value="1"/>
</dbReference>